<protein>
    <submittedName>
        <fullName evidence="7">Methyl-accepting chemotaxis (MCP) signaling domain protein</fullName>
    </submittedName>
</protein>
<dbReference type="InterPro" id="IPR021796">
    <property type="entry name" value="Tll0287-like_dom"/>
</dbReference>
<evidence type="ECO:0000256" key="3">
    <source>
        <dbReference type="PROSITE-ProRule" id="PRU00284"/>
    </source>
</evidence>
<dbReference type="AlphaFoldDB" id="A0A5Q2MZ27"/>
<feature type="transmembrane region" description="Helical" evidence="4">
    <location>
        <begin position="12"/>
        <end position="33"/>
    </location>
</feature>
<dbReference type="Pfam" id="PF11845">
    <property type="entry name" value="Tll0287-like"/>
    <property type="match status" value="1"/>
</dbReference>
<sequence length="592" mass="65482">MIQYIRSNVALRFIVTLILVISLFLGAAIILVYHDLMKEGEKQLLEQARLLTAQVIAQRSFFALHQDRINHDSKGNYEFKGLNPARAAYLIATEFNKNSETKVRQTSLEYRNSSNAPDEWEIKSLEQFLTNPDLKELYGNDQIDDTLYYRYIVPLPINESCLSCHGGPPGEIDITGYAKEGYTVGELRGGISVLIPKESMILSIENHLKLILTTGLIATIVIFGLIFFLLRRLITKPLQESVNVLQSLTEGNLNVELPATNRIDELGQMNKSMNNLIRTWRDIVQRLHNTSNQLHQSSLQLEKETTHLALSSQEITDASNGIAQQAEQSQVDLSNVVSTVDRIMGEMQDVTGSMTTLNQCASNALTHAMTGDETVKNAMLQMDRLQQSVDQGTDTVHTLASKTEKAGEIVQVIQTIARQTNLLALNAAIEAARAGTNGLGFAVVADEVRKLAEQSALSAQEVSLLIQEIQKQTDRAVIMMQNSHKEAEEGAQLVGQAGEAFQAVFIDLKNVNIDIDQVINAVGIVKKTSQEVLKRTENLIAIIEQNTAATEVMSGSTQDQSKSMKELADAAKGLSLMALELDRMMTRFQLKG</sequence>
<dbReference type="Gene3D" id="6.10.340.10">
    <property type="match status" value="1"/>
</dbReference>
<dbReference type="GO" id="GO:0016020">
    <property type="term" value="C:membrane"/>
    <property type="evidence" value="ECO:0007669"/>
    <property type="project" value="InterPro"/>
</dbReference>
<dbReference type="GO" id="GO:0007165">
    <property type="term" value="P:signal transduction"/>
    <property type="evidence" value="ECO:0007669"/>
    <property type="project" value="UniProtKB-KW"/>
</dbReference>
<evidence type="ECO:0000313" key="7">
    <source>
        <dbReference type="EMBL" id="QGG46426.1"/>
    </source>
</evidence>
<dbReference type="SMART" id="SM00304">
    <property type="entry name" value="HAMP"/>
    <property type="match status" value="1"/>
</dbReference>
<name>A0A5Q2MZ27_9FIRM</name>
<reference evidence="8" key="1">
    <citation type="submission" date="2019-11" db="EMBL/GenBank/DDBJ databases">
        <title>Genome sequence of Heliorestis convoluta strain HH, an alkaliphilic and minimalistic phototrophic bacterium from a soda lake in Egypt.</title>
        <authorList>
            <person name="Dewey E.D."/>
            <person name="Stokes L.M."/>
            <person name="Burchell B.M."/>
            <person name="Shaffer K.N."/>
            <person name="Huntington A.M."/>
            <person name="Baker J.M."/>
            <person name="Nadendla S."/>
            <person name="Giglio M.G."/>
            <person name="Touchman J.W."/>
            <person name="Blankenship R.E."/>
            <person name="Madigan M.T."/>
            <person name="Sattley W.M."/>
        </authorList>
    </citation>
    <scope>NUCLEOTIDE SEQUENCE [LARGE SCALE GENOMIC DNA]</scope>
    <source>
        <strain evidence="8">HH</strain>
    </source>
</reference>
<dbReference type="EMBL" id="CP045875">
    <property type="protein sequence ID" value="QGG46426.1"/>
    <property type="molecule type" value="Genomic_DNA"/>
</dbReference>
<dbReference type="PANTHER" id="PTHR32089:SF112">
    <property type="entry name" value="LYSOZYME-LIKE PROTEIN-RELATED"/>
    <property type="match status" value="1"/>
</dbReference>
<dbReference type="Proteomes" id="UP000366051">
    <property type="component" value="Chromosome"/>
</dbReference>
<dbReference type="CDD" id="cd06225">
    <property type="entry name" value="HAMP"/>
    <property type="match status" value="1"/>
</dbReference>
<dbReference type="InterPro" id="IPR004089">
    <property type="entry name" value="MCPsignal_dom"/>
</dbReference>
<keyword evidence="4" id="KW-0812">Transmembrane</keyword>
<dbReference type="PROSITE" id="PS50111">
    <property type="entry name" value="CHEMOTAXIS_TRANSDUC_2"/>
    <property type="match status" value="1"/>
</dbReference>
<dbReference type="Pfam" id="PF00672">
    <property type="entry name" value="HAMP"/>
    <property type="match status" value="1"/>
</dbReference>
<dbReference type="PANTHER" id="PTHR32089">
    <property type="entry name" value="METHYL-ACCEPTING CHEMOTAXIS PROTEIN MCPB"/>
    <property type="match status" value="1"/>
</dbReference>
<dbReference type="OrthoDB" id="5392220at2"/>
<feature type="transmembrane region" description="Helical" evidence="4">
    <location>
        <begin position="210"/>
        <end position="230"/>
    </location>
</feature>
<dbReference type="Pfam" id="PF00015">
    <property type="entry name" value="MCPsignal"/>
    <property type="match status" value="1"/>
</dbReference>
<keyword evidence="8" id="KW-1185">Reference proteome</keyword>
<comment type="similarity">
    <text evidence="2">Belongs to the methyl-accepting chemotaxis (MCP) protein family.</text>
</comment>
<organism evidence="7 8">
    <name type="scientific">Heliorestis convoluta</name>
    <dbReference type="NCBI Taxonomy" id="356322"/>
    <lineage>
        <taxon>Bacteria</taxon>
        <taxon>Bacillati</taxon>
        <taxon>Bacillota</taxon>
        <taxon>Clostridia</taxon>
        <taxon>Eubacteriales</taxon>
        <taxon>Heliobacteriaceae</taxon>
        <taxon>Heliorestis</taxon>
    </lineage>
</organism>
<keyword evidence="1 3" id="KW-0807">Transducer</keyword>
<feature type="domain" description="Methyl-accepting transducer" evidence="5">
    <location>
        <begin position="304"/>
        <end position="554"/>
    </location>
</feature>
<dbReference type="KEGG" id="hcv:FTV88_0247"/>
<dbReference type="PROSITE" id="PS50885">
    <property type="entry name" value="HAMP"/>
    <property type="match status" value="1"/>
</dbReference>
<proteinExistence type="inferred from homology"/>
<gene>
    <name evidence="7" type="ORF">FTV88_0247</name>
</gene>
<dbReference type="InterPro" id="IPR003660">
    <property type="entry name" value="HAMP_dom"/>
</dbReference>
<evidence type="ECO:0000256" key="4">
    <source>
        <dbReference type="SAM" id="Phobius"/>
    </source>
</evidence>
<dbReference type="SMART" id="SM00283">
    <property type="entry name" value="MA"/>
    <property type="match status" value="1"/>
</dbReference>
<evidence type="ECO:0000259" key="5">
    <source>
        <dbReference type="PROSITE" id="PS50111"/>
    </source>
</evidence>
<dbReference type="CDD" id="cd11386">
    <property type="entry name" value="MCP_signal"/>
    <property type="match status" value="1"/>
</dbReference>
<dbReference type="RefSeq" id="WP_153724001.1">
    <property type="nucleotide sequence ID" value="NZ_CP045875.1"/>
</dbReference>
<evidence type="ECO:0000313" key="8">
    <source>
        <dbReference type="Proteomes" id="UP000366051"/>
    </source>
</evidence>
<evidence type="ECO:0000259" key="6">
    <source>
        <dbReference type="PROSITE" id="PS50885"/>
    </source>
</evidence>
<dbReference type="Gene3D" id="1.10.287.950">
    <property type="entry name" value="Methyl-accepting chemotaxis protein"/>
    <property type="match status" value="1"/>
</dbReference>
<evidence type="ECO:0000256" key="1">
    <source>
        <dbReference type="ARBA" id="ARBA00023224"/>
    </source>
</evidence>
<dbReference type="SUPFAM" id="SSF58104">
    <property type="entry name" value="Methyl-accepting chemotaxis protein (MCP) signaling domain"/>
    <property type="match status" value="1"/>
</dbReference>
<evidence type="ECO:0000256" key="2">
    <source>
        <dbReference type="ARBA" id="ARBA00029447"/>
    </source>
</evidence>
<accession>A0A5Q2MZ27</accession>
<feature type="domain" description="HAMP" evidence="6">
    <location>
        <begin position="232"/>
        <end position="285"/>
    </location>
</feature>
<keyword evidence="4" id="KW-0472">Membrane</keyword>
<keyword evidence="4" id="KW-1133">Transmembrane helix</keyword>